<keyword evidence="3" id="KW-1185">Reference proteome</keyword>
<name>A0ABY5AMG2_9CYAN</name>
<evidence type="ECO:0000256" key="1">
    <source>
        <dbReference type="SAM" id="MobiDB-lite"/>
    </source>
</evidence>
<gene>
    <name evidence="2" type="ORF">NEA10_11675</name>
</gene>
<reference evidence="2" key="1">
    <citation type="submission" date="2022-06" db="EMBL/GenBank/DDBJ databases">
        <title>Genome sequence of Phormidium yuhuli AB48 isolated from an industrial photobioreactor environment.</title>
        <authorList>
            <person name="Qiu Y."/>
            <person name="Noonan A.J.C."/>
            <person name="Dofher K."/>
            <person name="Koch M."/>
            <person name="Kieft B."/>
            <person name="Lin X."/>
            <person name="Ziels R.M."/>
            <person name="Hallam S.J."/>
        </authorList>
    </citation>
    <scope>NUCLEOTIDE SEQUENCE</scope>
    <source>
        <strain evidence="2">AB48</strain>
    </source>
</reference>
<accession>A0ABY5AMG2</accession>
<protein>
    <submittedName>
        <fullName evidence="2">Uncharacterized protein</fullName>
    </submittedName>
</protein>
<sequence>MSNSEINMNNSDISESDVVICASLREILEISATEEPKKLDRKTKNSLADYLTKLPPEDKLNPAAMADHITAFCEKPGNERLYEWLGEIYDRLDEDGIDKLVKKMGDPDDEVDNKPIPTRMLNNEGREICQDLQNWATEIEQKQNRLTEDDNHPAS</sequence>
<feature type="region of interest" description="Disordered" evidence="1">
    <location>
        <begin position="103"/>
        <end position="124"/>
    </location>
</feature>
<proteinExistence type="predicted"/>
<evidence type="ECO:0000313" key="3">
    <source>
        <dbReference type="Proteomes" id="UP001056708"/>
    </source>
</evidence>
<dbReference type="Proteomes" id="UP001056708">
    <property type="component" value="Chromosome"/>
</dbReference>
<dbReference type="RefSeq" id="WP_252660247.1">
    <property type="nucleotide sequence ID" value="NZ_CP098611.1"/>
</dbReference>
<dbReference type="EMBL" id="CP098611">
    <property type="protein sequence ID" value="USR89546.1"/>
    <property type="molecule type" value="Genomic_DNA"/>
</dbReference>
<organism evidence="2 3">
    <name type="scientific">Phormidium yuhuli AB48</name>
    <dbReference type="NCBI Taxonomy" id="2940671"/>
    <lineage>
        <taxon>Bacteria</taxon>
        <taxon>Bacillati</taxon>
        <taxon>Cyanobacteriota</taxon>
        <taxon>Cyanophyceae</taxon>
        <taxon>Oscillatoriophycideae</taxon>
        <taxon>Oscillatoriales</taxon>
        <taxon>Oscillatoriaceae</taxon>
        <taxon>Phormidium</taxon>
        <taxon>Phormidium yuhuli</taxon>
    </lineage>
</organism>
<evidence type="ECO:0000313" key="2">
    <source>
        <dbReference type="EMBL" id="USR89546.1"/>
    </source>
</evidence>